<dbReference type="SUPFAM" id="SSF56024">
    <property type="entry name" value="Phospholipase D/nuclease"/>
    <property type="match status" value="1"/>
</dbReference>
<evidence type="ECO:0000313" key="9">
    <source>
        <dbReference type="Proteomes" id="UP000195221"/>
    </source>
</evidence>
<sequence length="110" mass="12048">MSATDKPACFLDPGFSPEGSAEQWVYRAIGSAQHSIRLAAYSFTSREVVRRLIDAKRRGVDVAVVVDERSNTEEDRSGSAHAALNALVAAEIPTRTLAAYQLAPRQAFRR</sequence>
<dbReference type="InterPro" id="IPR051406">
    <property type="entry name" value="PLD_domain"/>
</dbReference>
<keyword evidence="8" id="KW-0255">Endonuclease</keyword>
<keyword evidence="8" id="KW-0540">Nuclease</keyword>
<evidence type="ECO:0000256" key="5">
    <source>
        <dbReference type="ARBA" id="ARBA00022963"/>
    </source>
</evidence>
<organism evidence="8 9">
    <name type="scientific">Caballeronia sordidicola</name>
    <name type="common">Burkholderia sordidicola</name>
    <dbReference type="NCBI Taxonomy" id="196367"/>
    <lineage>
        <taxon>Bacteria</taxon>
        <taxon>Pseudomonadati</taxon>
        <taxon>Pseudomonadota</taxon>
        <taxon>Betaproteobacteria</taxon>
        <taxon>Burkholderiales</taxon>
        <taxon>Burkholderiaceae</taxon>
        <taxon>Caballeronia</taxon>
    </lineage>
</organism>
<proteinExistence type="inferred from homology"/>
<keyword evidence="5" id="KW-0442">Lipid degradation</keyword>
<name>A0A242MWC7_CABSO</name>
<dbReference type="InterPro" id="IPR025202">
    <property type="entry name" value="PLD-like_dom"/>
</dbReference>
<dbReference type="Pfam" id="PF13091">
    <property type="entry name" value="PLDc_2"/>
    <property type="match status" value="1"/>
</dbReference>
<keyword evidence="6" id="KW-0443">Lipid metabolism</keyword>
<comment type="caution">
    <text evidence="8">The sequence shown here is derived from an EMBL/GenBank/DDBJ whole genome shotgun (WGS) entry which is preliminary data.</text>
</comment>
<feature type="domain" description="Phospholipase D-like" evidence="7">
    <location>
        <begin position="27"/>
        <end position="96"/>
    </location>
</feature>
<protein>
    <recommendedName>
        <fullName evidence="3">phospholipase D</fullName>
        <ecNumber evidence="3">3.1.4.4</ecNumber>
    </recommendedName>
</protein>
<evidence type="ECO:0000256" key="1">
    <source>
        <dbReference type="ARBA" id="ARBA00000798"/>
    </source>
</evidence>
<dbReference type="PANTHER" id="PTHR43856">
    <property type="entry name" value="CARDIOLIPIN HYDROLASE"/>
    <property type="match status" value="1"/>
</dbReference>
<dbReference type="PANTHER" id="PTHR43856:SF1">
    <property type="entry name" value="MITOCHONDRIAL CARDIOLIPIN HYDROLASE"/>
    <property type="match status" value="1"/>
</dbReference>
<evidence type="ECO:0000256" key="3">
    <source>
        <dbReference type="ARBA" id="ARBA00012027"/>
    </source>
</evidence>
<dbReference type="GO" id="GO:0016042">
    <property type="term" value="P:lipid catabolic process"/>
    <property type="evidence" value="ECO:0007669"/>
    <property type="project" value="UniProtKB-KW"/>
</dbReference>
<dbReference type="GO" id="GO:0016891">
    <property type="term" value="F:RNA endonuclease activity producing 5'-phosphomonoesters, hydrolytic mechanism"/>
    <property type="evidence" value="ECO:0007669"/>
    <property type="project" value="TreeGrafter"/>
</dbReference>
<evidence type="ECO:0000256" key="4">
    <source>
        <dbReference type="ARBA" id="ARBA00022801"/>
    </source>
</evidence>
<reference evidence="8 9" key="1">
    <citation type="submission" date="2017-03" db="EMBL/GenBank/DDBJ databases">
        <title>Genome analysis of strain PAMC 26577.</title>
        <authorList>
            <person name="Oh H.-M."/>
            <person name="Yang J.-A."/>
        </authorList>
    </citation>
    <scope>NUCLEOTIDE SEQUENCE [LARGE SCALE GENOMIC DNA]</scope>
    <source>
        <strain evidence="8 9">PAMC 26577</strain>
    </source>
</reference>
<comment type="catalytic activity">
    <reaction evidence="1">
        <text>a 1,2-diacyl-sn-glycero-3-phosphocholine + H2O = a 1,2-diacyl-sn-glycero-3-phosphate + choline + H(+)</text>
        <dbReference type="Rhea" id="RHEA:14445"/>
        <dbReference type="ChEBI" id="CHEBI:15354"/>
        <dbReference type="ChEBI" id="CHEBI:15377"/>
        <dbReference type="ChEBI" id="CHEBI:15378"/>
        <dbReference type="ChEBI" id="CHEBI:57643"/>
        <dbReference type="ChEBI" id="CHEBI:58608"/>
        <dbReference type="EC" id="3.1.4.4"/>
    </reaction>
</comment>
<dbReference type="EMBL" id="NBTZ01000049">
    <property type="protein sequence ID" value="OTP75623.1"/>
    <property type="molecule type" value="Genomic_DNA"/>
</dbReference>
<dbReference type="AlphaFoldDB" id="A0A242MWC7"/>
<keyword evidence="4" id="KW-0378">Hydrolase</keyword>
<evidence type="ECO:0000313" key="8">
    <source>
        <dbReference type="EMBL" id="OTP75623.1"/>
    </source>
</evidence>
<dbReference type="Proteomes" id="UP000195221">
    <property type="component" value="Unassembled WGS sequence"/>
</dbReference>
<dbReference type="GO" id="GO:0004630">
    <property type="term" value="F:phospholipase D activity"/>
    <property type="evidence" value="ECO:0007669"/>
    <property type="project" value="UniProtKB-EC"/>
</dbReference>
<evidence type="ECO:0000259" key="7">
    <source>
        <dbReference type="Pfam" id="PF13091"/>
    </source>
</evidence>
<dbReference type="EC" id="3.1.4.4" evidence="3"/>
<evidence type="ECO:0000256" key="6">
    <source>
        <dbReference type="ARBA" id="ARBA00023098"/>
    </source>
</evidence>
<gene>
    <name evidence="8" type="ORF">PAMC26577_13120</name>
</gene>
<accession>A0A242MWC7</accession>
<comment type="similarity">
    <text evidence="2">Belongs to the phospholipase D family.</text>
</comment>
<evidence type="ECO:0000256" key="2">
    <source>
        <dbReference type="ARBA" id="ARBA00008664"/>
    </source>
</evidence>
<dbReference type="Gene3D" id="3.30.870.10">
    <property type="entry name" value="Endonuclease Chain A"/>
    <property type="match status" value="1"/>
</dbReference>